<reference evidence="1" key="1">
    <citation type="submission" date="2022-06" db="EMBL/GenBank/DDBJ databases">
        <authorList>
            <person name="Goudenege D."/>
            <person name="Le Roux F."/>
        </authorList>
    </citation>
    <scope>NUCLEOTIDE SEQUENCE</scope>
    <source>
        <strain evidence="1">12-063</strain>
    </source>
</reference>
<name>A0ABM9FR78_9VIBR</name>
<organism evidence="1 2">
    <name type="scientific">Vibrio aestuarianus</name>
    <dbReference type="NCBI Taxonomy" id="28171"/>
    <lineage>
        <taxon>Bacteria</taxon>
        <taxon>Pseudomonadati</taxon>
        <taxon>Pseudomonadota</taxon>
        <taxon>Gammaproteobacteria</taxon>
        <taxon>Vibrionales</taxon>
        <taxon>Vibrionaceae</taxon>
        <taxon>Vibrio</taxon>
    </lineage>
</organism>
<dbReference type="EMBL" id="CALYLK010000136">
    <property type="protein sequence ID" value="CAH8233416.1"/>
    <property type="molecule type" value="Genomic_DNA"/>
</dbReference>
<dbReference type="RefSeq" id="WP_168522604.1">
    <property type="nucleotide sequence ID" value="NZ_CALYLB010000040.1"/>
</dbReference>
<evidence type="ECO:0000313" key="1">
    <source>
        <dbReference type="EMBL" id="CAH8233416.1"/>
    </source>
</evidence>
<accession>A0ABM9FR78</accession>
<dbReference type="Proteomes" id="UP001152658">
    <property type="component" value="Unassembled WGS sequence"/>
</dbReference>
<gene>
    <name evidence="1" type="ORF">VAE063_950162</name>
</gene>
<evidence type="ECO:0000313" key="2">
    <source>
        <dbReference type="Proteomes" id="UP001152658"/>
    </source>
</evidence>
<keyword evidence="2" id="KW-1185">Reference proteome</keyword>
<protein>
    <submittedName>
        <fullName evidence="1">Uncharacterized protein</fullName>
    </submittedName>
</protein>
<comment type="caution">
    <text evidence="1">The sequence shown here is derived from an EMBL/GenBank/DDBJ whole genome shotgun (WGS) entry which is preliminary data.</text>
</comment>
<sequence>MEKSMKNLVNTMEFIVTFFVSMGEDEKLYVVLDKENLPFVDIWVLKNMFSQYSGINLRGLSSCCQRINFCSTEMQTTAGYSGHSIVITSGDISNRARSVSICFSIHKRWSRYIADLNNVNPVKCLHESVK</sequence>
<proteinExistence type="predicted"/>